<feature type="transmembrane region" description="Helical" evidence="9">
    <location>
        <begin position="295"/>
        <end position="313"/>
    </location>
</feature>
<feature type="transmembrane region" description="Helical" evidence="9">
    <location>
        <begin position="172"/>
        <end position="193"/>
    </location>
</feature>
<dbReference type="PATRIC" id="fig|571915.4.peg.1010"/>
<evidence type="ECO:0000256" key="7">
    <source>
        <dbReference type="ARBA" id="ARBA00023065"/>
    </source>
</evidence>
<dbReference type="GO" id="GO:1902600">
    <property type="term" value="P:proton transmembrane transport"/>
    <property type="evidence" value="ECO:0007669"/>
    <property type="project" value="InterPro"/>
</dbReference>
<dbReference type="EMBL" id="CP011542">
    <property type="protein sequence ID" value="AKK05292.1"/>
    <property type="molecule type" value="Genomic_DNA"/>
</dbReference>
<dbReference type="Pfam" id="PF00999">
    <property type="entry name" value="Na_H_Exchanger"/>
    <property type="match status" value="1"/>
</dbReference>
<dbReference type="PANTHER" id="PTHR43562">
    <property type="entry name" value="NAPA-TYPE SODIUM/HYDROGEN ANTIPORTER"/>
    <property type="match status" value="1"/>
</dbReference>
<evidence type="ECO:0000256" key="4">
    <source>
        <dbReference type="ARBA" id="ARBA00022449"/>
    </source>
</evidence>
<feature type="transmembrane region" description="Helical" evidence="9">
    <location>
        <begin position="114"/>
        <end position="133"/>
    </location>
</feature>
<feature type="transmembrane region" description="Helical" evidence="9">
    <location>
        <begin position="199"/>
        <end position="226"/>
    </location>
</feature>
<keyword evidence="4" id="KW-0050">Antiport</keyword>
<evidence type="ECO:0000256" key="3">
    <source>
        <dbReference type="ARBA" id="ARBA00022448"/>
    </source>
</evidence>
<dbReference type="Proteomes" id="UP000035199">
    <property type="component" value="Chromosome"/>
</dbReference>
<evidence type="ECO:0000256" key="8">
    <source>
        <dbReference type="ARBA" id="ARBA00023136"/>
    </source>
</evidence>
<evidence type="ECO:0000259" key="10">
    <source>
        <dbReference type="Pfam" id="PF00999"/>
    </source>
</evidence>
<evidence type="ECO:0000313" key="11">
    <source>
        <dbReference type="EMBL" id="AKK05292.1"/>
    </source>
</evidence>
<dbReference type="AlphaFoldDB" id="A0A0G3H2H4"/>
<feature type="domain" description="Cation/H+ exchanger transmembrane" evidence="10">
    <location>
        <begin position="41"/>
        <end position="408"/>
    </location>
</feature>
<comment type="similarity">
    <text evidence="2">Belongs to the monovalent cation:proton antiporter 2 (CPA2) transporter (TC 2.A.37) family.</text>
</comment>
<accession>A0A0G3H2H4</accession>
<dbReference type="InterPro" id="IPR038770">
    <property type="entry name" value="Na+/solute_symporter_sf"/>
</dbReference>
<feature type="transmembrane region" description="Helical" evidence="9">
    <location>
        <begin position="362"/>
        <end position="381"/>
    </location>
</feature>
<keyword evidence="8 9" id="KW-0472">Membrane</keyword>
<proteinExistence type="inferred from homology"/>
<dbReference type="GO" id="GO:0015297">
    <property type="term" value="F:antiporter activity"/>
    <property type="evidence" value="ECO:0007669"/>
    <property type="project" value="UniProtKB-KW"/>
</dbReference>
<protein>
    <submittedName>
        <fullName evidence="11">Kef-type K+ transport system, membrane component</fullName>
    </submittedName>
</protein>
<feature type="transmembrane region" description="Helical" evidence="9">
    <location>
        <begin position="325"/>
        <end position="342"/>
    </location>
</feature>
<sequence length="436" mass="46405">MVSAINYFPMITVSSPDTHVLAAGIVESGPLVSFAWIMSGAVLAPFLSWITGRKIPAVVLLIGYGIVIGPYWLGLASTEGGVGLLKQLGLGMLFLLAGYEINPQTLRSKEGRSAASTWIVCMILSFAGAFLLLNPDNASTAVVLAIAVTSTAVGTLMPIMKQQDTLHKPVGTSLLVHGAIGEVLPILAMALLLSARATWVTAVVLLGFFIIAGVVALIPRTVQFFLPWMHKAMVDEAGSTNQTVMRLVLWMLGILMAVAAVFELDVVLGAFAAGVILHQMVPEKYQTAMEQRLDIVGYSLLIPVFFICSGMSIDPKAVLDNPWMLVILVPLIYVTRGLPVLLRELFGNTGSSLGSVREKIQLSLYTATALPIIVAVTEVAVASDLLSDDNASLLVAAGSATVLLFPLLAHVIKPKEDETAVSQEHNQETASPQHSK</sequence>
<feature type="transmembrane region" description="Helical" evidence="9">
    <location>
        <begin position="247"/>
        <end position="275"/>
    </location>
</feature>
<feature type="transmembrane region" description="Helical" evidence="9">
    <location>
        <begin position="55"/>
        <end position="72"/>
    </location>
</feature>
<reference evidence="11 12" key="1">
    <citation type="journal article" date="2015" name="Genome Announc.">
        <title>Complete Genome Sequence of the Type Strain Corynebacterium mustelae DSM 45274, Isolated from Various Tissues of a Male Ferret with Lethal Sepsis.</title>
        <authorList>
            <person name="Ruckert C."/>
            <person name="Eimer J."/>
            <person name="Winkler A."/>
            <person name="Tauch A."/>
        </authorList>
    </citation>
    <scope>NUCLEOTIDE SEQUENCE [LARGE SCALE GENOMIC DNA]</scope>
    <source>
        <strain evidence="11 12">DSM 45274</strain>
    </source>
</reference>
<comment type="subcellular location">
    <subcellularLocation>
        <location evidence="1">Membrane</location>
        <topology evidence="1">Multi-pass membrane protein</topology>
    </subcellularLocation>
</comment>
<evidence type="ECO:0000256" key="5">
    <source>
        <dbReference type="ARBA" id="ARBA00022692"/>
    </source>
</evidence>
<dbReference type="Gene3D" id="1.20.1530.20">
    <property type="match status" value="1"/>
</dbReference>
<evidence type="ECO:0000256" key="1">
    <source>
        <dbReference type="ARBA" id="ARBA00004141"/>
    </source>
</evidence>
<evidence type="ECO:0000256" key="9">
    <source>
        <dbReference type="SAM" id="Phobius"/>
    </source>
</evidence>
<keyword evidence="7" id="KW-0406">Ion transport</keyword>
<dbReference type="PANTHER" id="PTHR43562:SF1">
    <property type="entry name" value="NA(+)_H(+) ANTIPORTER YJBQ-RELATED"/>
    <property type="match status" value="1"/>
</dbReference>
<feature type="transmembrane region" description="Helical" evidence="9">
    <location>
        <begin position="393"/>
        <end position="412"/>
    </location>
</feature>
<evidence type="ECO:0000256" key="6">
    <source>
        <dbReference type="ARBA" id="ARBA00022989"/>
    </source>
</evidence>
<dbReference type="STRING" id="571915.CMUST_04765"/>
<dbReference type="KEGG" id="cmv:CMUST_04765"/>
<evidence type="ECO:0000313" key="12">
    <source>
        <dbReference type="Proteomes" id="UP000035199"/>
    </source>
</evidence>
<feature type="transmembrane region" description="Helical" evidence="9">
    <location>
        <begin position="20"/>
        <end position="43"/>
    </location>
</feature>
<feature type="transmembrane region" description="Helical" evidence="9">
    <location>
        <begin position="139"/>
        <end position="160"/>
    </location>
</feature>
<evidence type="ECO:0000256" key="2">
    <source>
        <dbReference type="ARBA" id="ARBA00005551"/>
    </source>
</evidence>
<gene>
    <name evidence="11" type="ORF">CMUST_04765</name>
</gene>
<organism evidence="11 12">
    <name type="scientific">Corynebacterium mustelae</name>
    <dbReference type="NCBI Taxonomy" id="571915"/>
    <lineage>
        <taxon>Bacteria</taxon>
        <taxon>Bacillati</taxon>
        <taxon>Actinomycetota</taxon>
        <taxon>Actinomycetes</taxon>
        <taxon>Mycobacteriales</taxon>
        <taxon>Corynebacteriaceae</taxon>
        <taxon>Corynebacterium</taxon>
    </lineage>
</organism>
<keyword evidence="12" id="KW-1185">Reference proteome</keyword>
<dbReference type="GO" id="GO:0016020">
    <property type="term" value="C:membrane"/>
    <property type="evidence" value="ECO:0007669"/>
    <property type="project" value="UniProtKB-SubCell"/>
</dbReference>
<name>A0A0G3H2H4_9CORY</name>
<keyword evidence="3" id="KW-0813">Transport</keyword>
<reference evidence="12" key="2">
    <citation type="submission" date="2015-05" db="EMBL/GenBank/DDBJ databases">
        <title>Complete genome sequence of Corynebacterium mustelae DSM 45274, isolated from various tissues of a male ferret with lethal sepsis.</title>
        <authorList>
            <person name="Ruckert C."/>
            <person name="Albersmeier A."/>
            <person name="Winkler A."/>
            <person name="Tauch A."/>
        </authorList>
    </citation>
    <scope>NUCLEOTIDE SEQUENCE [LARGE SCALE GENOMIC DNA]</scope>
    <source>
        <strain evidence="12">DSM 45274</strain>
    </source>
</reference>
<dbReference type="InterPro" id="IPR006153">
    <property type="entry name" value="Cation/H_exchanger_TM"/>
</dbReference>
<keyword evidence="5 9" id="KW-0812">Transmembrane</keyword>
<keyword evidence="6 9" id="KW-1133">Transmembrane helix</keyword>